<dbReference type="InterPro" id="IPR003594">
    <property type="entry name" value="HATPase_dom"/>
</dbReference>
<dbReference type="Pfam" id="PF13581">
    <property type="entry name" value="HATPase_c_2"/>
    <property type="match status" value="1"/>
</dbReference>
<reference evidence="4" key="1">
    <citation type="journal article" date="2019" name="Int. J. Syst. Evol. Microbiol.">
        <title>The Global Catalogue of Microorganisms (GCM) 10K type strain sequencing project: providing services to taxonomists for standard genome sequencing and annotation.</title>
        <authorList>
            <consortium name="The Broad Institute Genomics Platform"/>
            <consortium name="The Broad Institute Genome Sequencing Center for Infectious Disease"/>
            <person name="Wu L."/>
            <person name="Ma J."/>
        </authorList>
    </citation>
    <scope>NUCLEOTIDE SEQUENCE [LARGE SCALE GENOMIC DNA]</scope>
    <source>
        <strain evidence="4">CCUG 62974</strain>
    </source>
</reference>
<evidence type="ECO:0000313" key="3">
    <source>
        <dbReference type="EMBL" id="MFD0884381.1"/>
    </source>
</evidence>
<dbReference type="CDD" id="cd16936">
    <property type="entry name" value="HATPase_RsbW-like"/>
    <property type="match status" value="1"/>
</dbReference>
<protein>
    <submittedName>
        <fullName evidence="3">ATP-binding protein</fullName>
    </submittedName>
</protein>
<name>A0ABW3DKG5_9ACTN</name>
<evidence type="ECO:0000256" key="1">
    <source>
        <dbReference type="ARBA" id="ARBA00022527"/>
    </source>
</evidence>
<comment type="caution">
    <text evidence="3">The sequence shown here is derived from an EMBL/GenBank/DDBJ whole genome shotgun (WGS) entry which is preliminary data.</text>
</comment>
<dbReference type="PANTHER" id="PTHR35526">
    <property type="entry name" value="ANTI-SIGMA-F FACTOR RSBW-RELATED"/>
    <property type="match status" value="1"/>
</dbReference>
<evidence type="ECO:0000259" key="2">
    <source>
        <dbReference type="Pfam" id="PF13581"/>
    </source>
</evidence>
<dbReference type="InterPro" id="IPR036890">
    <property type="entry name" value="HATPase_C_sf"/>
</dbReference>
<accession>A0ABW3DKG5</accession>
<dbReference type="PANTHER" id="PTHR35526:SF3">
    <property type="entry name" value="ANTI-SIGMA-F FACTOR RSBW"/>
    <property type="match status" value="1"/>
</dbReference>
<dbReference type="InterPro" id="IPR050267">
    <property type="entry name" value="Anti-sigma-factor_SerPK"/>
</dbReference>
<feature type="domain" description="Histidine kinase/HSP90-like ATPase" evidence="2">
    <location>
        <begin position="58"/>
        <end position="179"/>
    </location>
</feature>
<proteinExistence type="predicted"/>
<keyword evidence="3" id="KW-0067">ATP-binding</keyword>
<gene>
    <name evidence="3" type="ORF">ACFQ08_07420</name>
</gene>
<dbReference type="Proteomes" id="UP001597024">
    <property type="component" value="Unassembled WGS sequence"/>
</dbReference>
<dbReference type="SUPFAM" id="SSF55874">
    <property type="entry name" value="ATPase domain of HSP90 chaperone/DNA topoisomerase II/histidine kinase"/>
    <property type="match status" value="1"/>
</dbReference>
<dbReference type="GO" id="GO:0005524">
    <property type="term" value="F:ATP binding"/>
    <property type="evidence" value="ECO:0007669"/>
    <property type="project" value="UniProtKB-KW"/>
</dbReference>
<keyword evidence="1" id="KW-0418">Kinase</keyword>
<keyword evidence="3" id="KW-0547">Nucleotide-binding</keyword>
<dbReference type="Gene3D" id="3.30.565.10">
    <property type="entry name" value="Histidine kinase-like ATPase, C-terminal domain"/>
    <property type="match status" value="1"/>
</dbReference>
<sequence length="194" mass="20734">MSMTAHRQSRPCVFLEGECRERTPGRWATCWARCWAARWDASWDARWGTVRPVGLRAFAATPSSVPEARGWARELLESLDGVSCADLLDDVLLLLSEVVTNAVVHSDSARHEEGLVTVRIGVGNGMVHVEVLDAGSETGGPAVREATADGLGGRGLFLVDLLSADWGAHCGEMGGAVWFRVGTGHPTRNTLAAG</sequence>
<keyword evidence="1" id="KW-0808">Transferase</keyword>
<evidence type="ECO:0000313" key="4">
    <source>
        <dbReference type="Proteomes" id="UP001597024"/>
    </source>
</evidence>
<organism evidence="3 4">
    <name type="scientific">Streptosporangium algeriense</name>
    <dbReference type="NCBI Taxonomy" id="1682748"/>
    <lineage>
        <taxon>Bacteria</taxon>
        <taxon>Bacillati</taxon>
        <taxon>Actinomycetota</taxon>
        <taxon>Actinomycetes</taxon>
        <taxon>Streptosporangiales</taxon>
        <taxon>Streptosporangiaceae</taxon>
        <taxon>Streptosporangium</taxon>
    </lineage>
</organism>
<keyword evidence="1" id="KW-0723">Serine/threonine-protein kinase</keyword>
<dbReference type="EMBL" id="JBHTHX010000157">
    <property type="protein sequence ID" value="MFD0884381.1"/>
    <property type="molecule type" value="Genomic_DNA"/>
</dbReference>
<keyword evidence="4" id="KW-1185">Reference proteome</keyword>